<dbReference type="Proteomes" id="UP000016658">
    <property type="component" value="Unassembled WGS sequence"/>
</dbReference>
<name>U2R008_9FIRM</name>
<feature type="domain" description="IstB-like ATP-binding" evidence="1">
    <location>
        <begin position="110"/>
        <end position="265"/>
    </location>
</feature>
<dbReference type="PANTHER" id="PTHR30050:SF8">
    <property type="entry name" value="PRIMOSOMAL PROTEIN DNAI"/>
    <property type="match status" value="1"/>
</dbReference>
<dbReference type="GO" id="GO:0005524">
    <property type="term" value="F:ATP binding"/>
    <property type="evidence" value="ECO:0007669"/>
    <property type="project" value="InterPro"/>
</dbReference>
<evidence type="ECO:0000259" key="1">
    <source>
        <dbReference type="Pfam" id="PF01695"/>
    </source>
</evidence>
<dbReference type="HOGENOM" id="CLU_077384_0_0_9"/>
<accession>U2R008</accession>
<dbReference type="InterPro" id="IPR002611">
    <property type="entry name" value="IstB_ATP-bd"/>
</dbReference>
<dbReference type="InterPro" id="IPR027417">
    <property type="entry name" value="P-loop_NTPase"/>
</dbReference>
<dbReference type="PATRIC" id="fig|649755.3.peg.257"/>
<dbReference type="PANTHER" id="PTHR30050">
    <property type="entry name" value="CHROMOSOMAL REPLICATION INITIATOR PROTEIN DNAA"/>
    <property type="match status" value="1"/>
</dbReference>
<evidence type="ECO:0000313" key="2">
    <source>
        <dbReference type="EMBL" id="ERK46898.1"/>
    </source>
</evidence>
<dbReference type="CDD" id="cd00009">
    <property type="entry name" value="AAA"/>
    <property type="match status" value="1"/>
</dbReference>
<dbReference type="EMBL" id="AWVI01000013">
    <property type="protein sequence ID" value="ERK46898.1"/>
    <property type="molecule type" value="Genomic_DNA"/>
</dbReference>
<dbReference type="AlphaFoldDB" id="U2R008"/>
<gene>
    <name evidence="2" type="ORF">HMPREF0367_00281</name>
</gene>
<protein>
    <submittedName>
        <fullName evidence="2">Primosomal protein DnaI domain protein</fullName>
    </submittedName>
</protein>
<proteinExistence type="predicted"/>
<comment type="caution">
    <text evidence="2">The sequence shown here is derived from an EMBL/GenBank/DDBJ whole genome shotgun (WGS) entry which is preliminary data.</text>
</comment>
<sequence length="299" mass="35629">MMRFDFEIDESLKRERNEKIEKLYTDPLVQQFLKKNDLNHDFFDKHFSYFQDWVENVKKCSGCQGIEFCVQTIPGKIKTIYLDDSGFLEERYQSCRRFKKFEDEIAHRKNYRLSHLSDNDYMIDLHKIEVSNESQEYLLAYMQLLKSLEQKKGIYLYGQPGVGKSYMMAGAANFFAKSKKRVSFIKVPLFIQDIKQSMYDNEYRQDMIGHLRFSEVLVLDDIGSEAITPWTRDEILFPILDYRMNHELKTYFTSNYTLEELEQHYCLRDKENGYVASLRLMERIKALSTPVSLLGKSRR</sequence>
<reference evidence="2 3" key="1">
    <citation type="submission" date="2013-06" db="EMBL/GenBank/DDBJ databases">
        <authorList>
            <person name="Weinstock G."/>
            <person name="Sodergren E."/>
            <person name="Lobos E.A."/>
            <person name="Fulton L."/>
            <person name="Fulton R."/>
            <person name="Courtney L."/>
            <person name="Fronick C."/>
            <person name="O'Laughlin M."/>
            <person name="Godfrey J."/>
            <person name="Wilson R.M."/>
            <person name="Miner T."/>
            <person name="Farmer C."/>
            <person name="Delehaunty K."/>
            <person name="Cordes M."/>
            <person name="Minx P."/>
            <person name="Tomlinson C."/>
            <person name="Chen J."/>
            <person name="Wollam A."/>
            <person name="Pepin K.H."/>
            <person name="Bhonagiri V."/>
            <person name="Zhang X."/>
            <person name="Warren W."/>
            <person name="Mitreva M."/>
            <person name="Mardis E.R."/>
            <person name="Wilson R.K."/>
        </authorList>
    </citation>
    <scope>NUCLEOTIDE SEQUENCE [LARGE SCALE GENOMIC DNA]</scope>
    <source>
        <strain evidence="2 3">ATCC 27803</strain>
    </source>
</reference>
<dbReference type="Gene3D" id="3.40.50.300">
    <property type="entry name" value="P-loop containing nucleotide triphosphate hydrolases"/>
    <property type="match status" value="1"/>
</dbReference>
<evidence type="ECO:0000313" key="3">
    <source>
        <dbReference type="Proteomes" id="UP000016658"/>
    </source>
</evidence>
<dbReference type="SUPFAM" id="SSF52540">
    <property type="entry name" value="P-loop containing nucleoside triphosphate hydrolases"/>
    <property type="match status" value="1"/>
</dbReference>
<dbReference type="GO" id="GO:0006260">
    <property type="term" value="P:DNA replication"/>
    <property type="evidence" value="ECO:0007669"/>
    <property type="project" value="TreeGrafter"/>
</dbReference>
<organism evidence="2 3">
    <name type="scientific">Faecalitalea cylindroides ATCC 27803</name>
    <dbReference type="NCBI Taxonomy" id="649755"/>
    <lineage>
        <taxon>Bacteria</taxon>
        <taxon>Bacillati</taxon>
        <taxon>Bacillota</taxon>
        <taxon>Erysipelotrichia</taxon>
        <taxon>Erysipelotrichales</taxon>
        <taxon>Erysipelotrichaceae</taxon>
        <taxon>Faecalitalea</taxon>
    </lineage>
</organism>
<dbReference type="Pfam" id="PF01695">
    <property type="entry name" value="IstB_IS21"/>
    <property type="match status" value="1"/>
</dbReference>